<dbReference type="EMBL" id="OY660867">
    <property type="protein sequence ID" value="CAJ1055413.1"/>
    <property type="molecule type" value="Genomic_DNA"/>
</dbReference>
<evidence type="ECO:0000256" key="1">
    <source>
        <dbReference type="SAM" id="MobiDB-lite"/>
    </source>
</evidence>
<accession>A0AAV1F325</accession>
<feature type="compositionally biased region" description="Low complexity" evidence="1">
    <location>
        <begin position="58"/>
        <end position="69"/>
    </location>
</feature>
<evidence type="ECO:0000313" key="2">
    <source>
        <dbReference type="EMBL" id="CAJ1055413.1"/>
    </source>
</evidence>
<gene>
    <name evidence="2" type="ORF">XNOV1_A036716</name>
</gene>
<dbReference type="Proteomes" id="UP001178508">
    <property type="component" value="Chromosome 4"/>
</dbReference>
<feature type="region of interest" description="Disordered" evidence="1">
    <location>
        <begin position="1"/>
        <end position="79"/>
    </location>
</feature>
<evidence type="ECO:0000313" key="3">
    <source>
        <dbReference type="Proteomes" id="UP001178508"/>
    </source>
</evidence>
<protein>
    <submittedName>
        <fullName evidence="2">LOW QUALITY PROTEIN: uncharacterized protein LOC114481864</fullName>
    </submittedName>
</protein>
<sequence length="107" mass="11555">MRSMLMAHQPDSPLEEAGVSDPPMPHLTLEEDTLSLAASPTHFHEYGEDAEGSASQVSDPGSYSSGQSSRTETGDHSMRTVMRMALERQNLNVLQVEDIVVPQGTTG</sequence>
<reference evidence="2" key="1">
    <citation type="submission" date="2023-08" db="EMBL/GenBank/DDBJ databases">
        <authorList>
            <person name="Alioto T."/>
            <person name="Alioto T."/>
            <person name="Gomez Garrido J."/>
        </authorList>
    </citation>
    <scope>NUCLEOTIDE SEQUENCE</scope>
</reference>
<dbReference type="AlphaFoldDB" id="A0AAV1F325"/>
<organism evidence="2 3">
    <name type="scientific">Xyrichtys novacula</name>
    <name type="common">Pearly razorfish</name>
    <name type="synonym">Hemipteronotus novacula</name>
    <dbReference type="NCBI Taxonomy" id="13765"/>
    <lineage>
        <taxon>Eukaryota</taxon>
        <taxon>Metazoa</taxon>
        <taxon>Chordata</taxon>
        <taxon>Craniata</taxon>
        <taxon>Vertebrata</taxon>
        <taxon>Euteleostomi</taxon>
        <taxon>Actinopterygii</taxon>
        <taxon>Neopterygii</taxon>
        <taxon>Teleostei</taxon>
        <taxon>Neoteleostei</taxon>
        <taxon>Acanthomorphata</taxon>
        <taxon>Eupercaria</taxon>
        <taxon>Labriformes</taxon>
        <taxon>Labridae</taxon>
        <taxon>Xyrichtys</taxon>
    </lineage>
</organism>
<proteinExistence type="predicted"/>
<keyword evidence="3" id="KW-1185">Reference proteome</keyword>
<name>A0AAV1F325_XYRNO</name>